<dbReference type="AlphaFoldDB" id="A0A0E9VXP0"/>
<reference evidence="2" key="2">
    <citation type="journal article" date="2015" name="Fish Shellfish Immunol.">
        <title>Early steps in the European eel (Anguilla anguilla)-Vibrio vulnificus interaction in the gills: Role of the RtxA13 toxin.</title>
        <authorList>
            <person name="Callol A."/>
            <person name="Pajuelo D."/>
            <person name="Ebbesson L."/>
            <person name="Teles M."/>
            <person name="MacKenzie S."/>
            <person name="Amaro C."/>
        </authorList>
    </citation>
    <scope>NUCLEOTIDE SEQUENCE</scope>
</reference>
<name>A0A0E9VXP0_ANGAN</name>
<feature type="region of interest" description="Disordered" evidence="1">
    <location>
        <begin position="1"/>
        <end position="22"/>
    </location>
</feature>
<organism evidence="2">
    <name type="scientific">Anguilla anguilla</name>
    <name type="common">European freshwater eel</name>
    <name type="synonym">Muraena anguilla</name>
    <dbReference type="NCBI Taxonomy" id="7936"/>
    <lineage>
        <taxon>Eukaryota</taxon>
        <taxon>Metazoa</taxon>
        <taxon>Chordata</taxon>
        <taxon>Craniata</taxon>
        <taxon>Vertebrata</taxon>
        <taxon>Euteleostomi</taxon>
        <taxon>Actinopterygii</taxon>
        <taxon>Neopterygii</taxon>
        <taxon>Teleostei</taxon>
        <taxon>Anguilliformes</taxon>
        <taxon>Anguillidae</taxon>
        <taxon>Anguilla</taxon>
    </lineage>
</organism>
<evidence type="ECO:0000313" key="2">
    <source>
        <dbReference type="EMBL" id="JAH82842.1"/>
    </source>
</evidence>
<proteinExistence type="predicted"/>
<dbReference type="EMBL" id="GBXM01025735">
    <property type="protein sequence ID" value="JAH82842.1"/>
    <property type="molecule type" value="Transcribed_RNA"/>
</dbReference>
<sequence>MLCTKNTDCEQHKVTPRSSKTK</sequence>
<evidence type="ECO:0000256" key="1">
    <source>
        <dbReference type="SAM" id="MobiDB-lite"/>
    </source>
</evidence>
<protein>
    <submittedName>
        <fullName evidence="2">Uncharacterized protein</fullName>
    </submittedName>
</protein>
<reference evidence="2" key="1">
    <citation type="submission" date="2014-11" db="EMBL/GenBank/DDBJ databases">
        <authorList>
            <person name="Amaro Gonzalez C."/>
        </authorList>
    </citation>
    <scope>NUCLEOTIDE SEQUENCE</scope>
</reference>
<accession>A0A0E9VXP0</accession>